<evidence type="ECO:0000313" key="1">
    <source>
        <dbReference type="EMBL" id="KAJ5740554.1"/>
    </source>
</evidence>
<proteinExistence type="predicted"/>
<accession>A0AAD6HW97</accession>
<reference evidence="1" key="1">
    <citation type="journal article" date="2023" name="IMA Fungus">
        <title>Comparative genomic study of the Penicillium genus elucidates a diverse pangenome and 15 lateral gene transfer events.</title>
        <authorList>
            <person name="Petersen C."/>
            <person name="Sorensen T."/>
            <person name="Nielsen M.R."/>
            <person name="Sondergaard T.E."/>
            <person name="Sorensen J.L."/>
            <person name="Fitzpatrick D.A."/>
            <person name="Frisvad J.C."/>
            <person name="Nielsen K.L."/>
        </authorList>
    </citation>
    <scope>NUCLEOTIDE SEQUENCE</scope>
    <source>
        <strain evidence="1">IBT 17514</strain>
    </source>
</reference>
<evidence type="ECO:0008006" key="3">
    <source>
        <dbReference type="Google" id="ProtNLM"/>
    </source>
</evidence>
<gene>
    <name evidence="1" type="ORF">N7493_000426</name>
</gene>
<dbReference type="Proteomes" id="UP001215712">
    <property type="component" value="Unassembled WGS sequence"/>
</dbReference>
<reference evidence="1" key="2">
    <citation type="submission" date="2023-01" db="EMBL/GenBank/DDBJ databases">
        <authorList>
            <person name="Petersen C."/>
        </authorList>
    </citation>
    <scope>NUCLEOTIDE SEQUENCE</scope>
    <source>
        <strain evidence="1">IBT 17514</strain>
    </source>
</reference>
<organism evidence="1 2">
    <name type="scientific">Penicillium malachiteum</name>
    <dbReference type="NCBI Taxonomy" id="1324776"/>
    <lineage>
        <taxon>Eukaryota</taxon>
        <taxon>Fungi</taxon>
        <taxon>Dikarya</taxon>
        <taxon>Ascomycota</taxon>
        <taxon>Pezizomycotina</taxon>
        <taxon>Eurotiomycetes</taxon>
        <taxon>Eurotiomycetidae</taxon>
        <taxon>Eurotiales</taxon>
        <taxon>Aspergillaceae</taxon>
        <taxon>Penicillium</taxon>
    </lineage>
</organism>
<dbReference type="AlphaFoldDB" id="A0AAD6HW97"/>
<comment type="caution">
    <text evidence="1">The sequence shown here is derived from an EMBL/GenBank/DDBJ whole genome shotgun (WGS) entry which is preliminary data.</text>
</comment>
<keyword evidence="2" id="KW-1185">Reference proteome</keyword>
<protein>
    <recommendedName>
        <fullName evidence="3">Aminoglycoside phosphotransferase domain-containing protein</fullName>
    </recommendedName>
</protein>
<dbReference type="EMBL" id="JAQJAN010000001">
    <property type="protein sequence ID" value="KAJ5740554.1"/>
    <property type="molecule type" value="Genomic_DNA"/>
</dbReference>
<evidence type="ECO:0000313" key="2">
    <source>
        <dbReference type="Proteomes" id="UP001215712"/>
    </source>
</evidence>
<name>A0AAD6HW97_9EURO</name>
<sequence>MSAESSSWSSVQKFLEKSDPQTVDYFQRTKWDERCRTASGLAGDMECIALDQVANGLNNIVRVLQFSDQTRWAARVHIRRNCSSFDSSIKLEAEVGTLQFIKEHSNLPVPRVFAYEADENNPMGGRVHTHGTAPW</sequence>